<accession>A0A6J5CF33</accession>
<reference evidence="1 2" key="1">
    <citation type="submission" date="2020-04" db="EMBL/GenBank/DDBJ databases">
        <authorList>
            <person name="De Canck E."/>
        </authorList>
    </citation>
    <scope>NUCLEOTIDE SEQUENCE [LARGE SCALE GENOMIC DNA]</scope>
    <source>
        <strain evidence="1 2">LMG 22037</strain>
    </source>
</reference>
<evidence type="ECO:0000313" key="2">
    <source>
        <dbReference type="Proteomes" id="UP000494249"/>
    </source>
</evidence>
<dbReference type="EMBL" id="CADIKB010000046">
    <property type="protein sequence ID" value="CAB3733415.1"/>
    <property type="molecule type" value="Genomic_DNA"/>
</dbReference>
<sequence>MAHRSAESSAGDRFINRDGCIVGVTFLPRSGARPAVVAIRTKVASGKYKATGISVENVDFREAYERAVHVFADMHEIDRSDPVRKRLLATRESFMIKYGLTTRTVCYEQVVRL</sequence>
<protein>
    <submittedName>
        <fullName evidence="1">Uncharacterized protein</fullName>
    </submittedName>
</protein>
<dbReference type="Proteomes" id="UP000494249">
    <property type="component" value="Unassembled WGS sequence"/>
</dbReference>
<dbReference type="AlphaFoldDB" id="A0A6J5CF33"/>
<evidence type="ECO:0000313" key="1">
    <source>
        <dbReference type="EMBL" id="CAB3733415.1"/>
    </source>
</evidence>
<gene>
    <name evidence="1" type="ORF">LMG22037_05796</name>
</gene>
<name>A0A6J5CF33_9BURK</name>
<organism evidence="1 2">
    <name type="scientific">Paraburkholderia phenoliruptrix</name>
    <dbReference type="NCBI Taxonomy" id="252970"/>
    <lineage>
        <taxon>Bacteria</taxon>
        <taxon>Pseudomonadati</taxon>
        <taxon>Pseudomonadota</taxon>
        <taxon>Betaproteobacteria</taxon>
        <taxon>Burkholderiales</taxon>
        <taxon>Burkholderiaceae</taxon>
        <taxon>Paraburkholderia</taxon>
    </lineage>
</organism>
<dbReference type="RefSeq" id="WP_035482995.1">
    <property type="nucleotide sequence ID" value="NZ_CADFGL010000043.1"/>
</dbReference>
<proteinExistence type="predicted"/>